<dbReference type="Proteomes" id="UP001595420">
    <property type="component" value="Unassembled WGS sequence"/>
</dbReference>
<evidence type="ECO:0000313" key="3">
    <source>
        <dbReference type="Proteomes" id="UP001595420"/>
    </source>
</evidence>
<evidence type="ECO:0000313" key="2">
    <source>
        <dbReference type="EMBL" id="MFC3003914.1"/>
    </source>
</evidence>
<proteinExistence type="predicted"/>
<name>A0ABV7C5W2_9PROT</name>
<keyword evidence="3" id="KW-1185">Reference proteome</keyword>
<reference evidence="3" key="1">
    <citation type="journal article" date="2019" name="Int. J. Syst. Evol. Microbiol.">
        <title>The Global Catalogue of Microorganisms (GCM) 10K type strain sequencing project: providing services to taxonomists for standard genome sequencing and annotation.</title>
        <authorList>
            <consortium name="The Broad Institute Genomics Platform"/>
            <consortium name="The Broad Institute Genome Sequencing Center for Infectious Disease"/>
            <person name="Wu L."/>
            <person name="Ma J."/>
        </authorList>
    </citation>
    <scope>NUCLEOTIDE SEQUENCE [LARGE SCALE GENOMIC DNA]</scope>
    <source>
        <strain evidence="3">CGMCC 1.16855</strain>
    </source>
</reference>
<comment type="caution">
    <text evidence="2">The sequence shown here is derived from an EMBL/GenBank/DDBJ whole genome shotgun (WGS) entry which is preliminary data.</text>
</comment>
<organism evidence="2 3">
    <name type="scientific">Falsiroseomonas tokyonensis</name>
    <dbReference type="NCBI Taxonomy" id="430521"/>
    <lineage>
        <taxon>Bacteria</taxon>
        <taxon>Pseudomonadati</taxon>
        <taxon>Pseudomonadota</taxon>
        <taxon>Alphaproteobacteria</taxon>
        <taxon>Acetobacterales</taxon>
        <taxon>Roseomonadaceae</taxon>
        <taxon>Falsiroseomonas</taxon>
    </lineage>
</organism>
<feature type="signal peptide" evidence="1">
    <location>
        <begin position="1"/>
        <end position="21"/>
    </location>
</feature>
<gene>
    <name evidence="2" type="ORF">ACFOD3_28750</name>
</gene>
<dbReference type="RefSeq" id="WP_216840353.1">
    <property type="nucleotide sequence ID" value="NZ_JAFNJS010000018.1"/>
</dbReference>
<sequence>MRRLVALAVSLFALNQPGAVAQQNEVPAQLLVPVVPLHGSPVRESLPRLLAEDWQIAAASLQGRTFAYHLVKQGVLIVCLTQLERVPPGSQCIRLNDGPMPVINGTPQP</sequence>
<protein>
    <submittedName>
        <fullName evidence="2">Uncharacterized protein</fullName>
    </submittedName>
</protein>
<dbReference type="EMBL" id="JBHRSB010000018">
    <property type="protein sequence ID" value="MFC3003914.1"/>
    <property type="molecule type" value="Genomic_DNA"/>
</dbReference>
<feature type="chain" id="PRO_5045061700" evidence="1">
    <location>
        <begin position="22"/>
        <end position="109"/>
    </location>
</feature>
<evidence type="ECO:0000256" key="1">
    <source>
        <dbReference type="SAM" id="SignalP"/>
    </source>
</evidence>
<keyword evidence="1" id="KW-0732">Signal</keyword>
<accession>A0ABV7C5W2</accession>